<sequence length="347" mass="37896">MAAKFIGYAGTYTRKTSEGIYQFVLDTEKETLQKAEVAAKVGSPTYLTISEDNKHLYSVAQDGDMGGVHAYEITQETGELKQINGQLVEGAPPCHLDVKKDVLVTGNYHKGEIGVHNIGSSYEVEQGSFVKHEGSGPHERQEKPHVHYTGYTPDGNYVVVADLGTDKLVTYKLENGARALKHVSTLNVKAGSGPRHITFHPNGKTAYLFTELSSEVVVLDYEASTGSFTEKQYIKAIPEDFNETNDASAIHITSDGKFVYAGNRGHNSIAVFAVQEGTDELSLVEIIPSGGEWPRDFVLDPSEKFLVASNQHSGNVVLFKRDEATGKLTQTDQVIEVPEVVCVKFLG</sequence>
<dbReference type="Pfam" id="PF10282">
    <property type="entry name" value="Lactonase"/>
    <property type="match status" value="1"/>
</dbReference>
<comment type="caution">
    <text evidence="2">The sequence shown here is derived from an EMBL/GenBank/DDBJ whole genome shotgun (WGS) entry which is preliminary data.</text>
</comment>
<comment type="similarity">
    <text evidence="1">Belongs to the cycloisomerase 2 family.</text>
</comment>
<evidence type="ECO:0000256" key="1">
    <source>
        <dbReference type="ARBA" id="ARBA00005564"/>
    </source>
</evidence>
<organism evidence="2 3">
    <name type="scientific">Oceanobacillus kapialis</name>
    <dbReference type="NCBI Taxonomy" id="481353"/>
    <lineage>
        <taxon>Bacteria</taxon>
        <taxon>Bacillati</taxon>
        <taxon>Bacillota</taxon>
        <taxon>Bacilli</taxon>
        <taxon>Bacillales</taxon>
        <taxon>Bacillaceae</taxon>
        <taxon>Oceanobacillus</taxon>
    </lineage>
</organism>
<dbReference type="SUPFAM" id="SSF51004">
    <property type="entry name" value="C-terminal (heme d1) domain of cytochrome cd1-nitrite reductase"/>
    <property type="match status" value="1"/>
</dbReference>
<protein>
    <submittedName>
        <fullName evidence="2">Lactonase family protein</fullName>
        <ecNumber evidence="2">3.1.1.-</ecNumber>
    </submittedName>
</protein>
<reference evidence="3" key="1">
    <citation type="journal article" date="2019" name="Int. J. Syst. Evol. Microbiol.">
        <title>The Global Catalogue of Microorganisms (GCM) 10K type strain sequencing project: providing services to taxonomists for standard genome sequencing and annotation.</title>
        <authorList>
            <consortium name="The Broad Institute Genomics Platform"/>
            <consortium name="The Broad Institute Genome Sequencing Center for Infectious Disease"/>
            <person name="Wu L."/>
            <person name="Ma J."/>
        </authorList>
    </citation>
    <scope>NUCLEOTIDE SEQUENCE [LARGE SCALE GENOMIC DNA]</scope>
    <source>
        <strain evidence="3">TISTR 1858</strain>
    </source>
</reference>
<dbReference type="Gene3D" id="2.130.10.10">
    <property type="entry name" value="YVTN repeat-like/Quinoprotein amine dehydrogenase"/>
    <property type="match status" value="1"/>
</dbReference>
<dbReference type="EMBL" id="JBHUMX010000041">
    <property type="protein sequence ID" value="MFD2629930.1"/>
    <property type="molecule type" value="Genomic_DNA"/>
</dbReference>
<dbReference type="InterPro" id="IPR019405">
    <property type="entry name" value="Lactonase_7-beta_prop"/>
</dbReference>
<dbReference type="InterPro" id="IPR011048">
    <property type="entry name" value="Haem_d1_sf"/>
</dbReference>
<evidence type="ECO:0000313" key="2">
    <source>
        <dbReference type="EMBL" id="MFD2629930.1"/>
    </source>
</evidence>
<proteinExistence type="inferred from homology"/>
<dbReference type="GO" id="GO:0016787">
    <property type="term" value="F:hydrolase activity"/>
    <property type="evidence" value="ECO:0007669"/>
    <property type="project" value="UniProtKB-KW"/>
</dbReference>
<keyword evidence="2" id="KW-0378">Hydrolase</keyword>
<dbReference type="InterPro" id="IPR050282">
    <property type="entry name" value="Cycloisomerase_2"/>
</dbReference>
<dbReference type="RefSeq" id="WP_379562718.1">
    <property type="nucleotide sequence ID" value="NZ_JBHUMX010000041.1"/>
</dbReference>
<dbReference type="InterPro" id="IPR015943">
    <property type="entry name" value="WD40/YVTN_repeat-like_dom_sf"/>
</dbReference>
<dbReference type="PANTHER" id="PTHR30344:SF1">
    <property type="entry name" value="6-PHOSPHOGLUCONOLACTONASE"/>
    <property type="match status" value="1"/>
</dbReference>
<gene>
    <name evidence="2" type="ORF">ACFSUN_14165</name>
</gene>
<dbReference type="EC" id="3.1.1.-" evidence="2"/>
<name>A0ABW5Q3H0_9BACI</name>
<evidence type="ECO:0000313" key="3">
    <source>
        <dbReference type="Proteomes" id="UP001597451"/>
    </source>
</evidence>
<dbReference type="PANTHER" id="PTHR30344">
    <property type="entry name" value="6-PHOSPHOGLUCONOLACTONASE-RELATED"/>
    <property type="match status" value="1"/>
</dbReference>
<accession>A0ABW5Q3H0</accession>
<keyword evidence="3" id="KW-1185">Reference proteome</keyword>
<dbReference type="Proteomes" id="UP001597451">
    <property type="component" value="Unassembled WGS sequence"/>
</dbReference>